<sequence>MENGNAQRATVQVALVPTGQLFLPDKWILAGASLTTKTLYPDYSFYVYHEASRQSLMFDLGIRKATYPKCIRDEFVLTEPRVPKSAAELLEAAQIPPDSINYIVYSHLHFDHIGNPGEFPQSQVVVGPGTKAATFPGFPTDPNSGFLGSVLEHPSVRELSYETDEWTSFGPFSKAFDFFGDGSFLLLDAPGHMPGHMMGLARTAQDEYVVMGGDCCHHRKIYTGEGGVGEGHGPNGAYSMHKDLETAKATIGKLHELSLRDDVLVCLAHDGYLEPTLKLLPENINGWRMAGVKGQIINVMAEVRVESKPLLAK</sequence>
<dbReference type="Pfam" id="PF00753">
    <property type="entry name" value="Lactamase_B"/>
    <property type="match status" value="1"/>
</dbReference>
<protein>
    <recommendedName>
        <fullName evidence="5">Metallo-beta-lactamase domain-containing protein</fullName>
    </recommendedName>
</protein>
<keyword evidence="2" id="KW-0479">Metal-binding</keyword>
<dbReference type="EMBL" id="KN846963">
    <property type="protein sequence ID" value="KIW62488.1"/>
    <property type="molecule type" value="Genomic_DNA"/>
</dbReference>
<evidence type="ECO:0000256" key="4">
    <source>
        <dbReference type="ARBA" id="ARBA00022833"/>
    </source>
</evidence>
<reference evidence="6 7" key="1">
    <citation type="submission" date="2015-01" db="EMBL/GenBank/DDBJ databases">
        <title>The Genome Sequence of Capronia semiimmersa CBS27337.</title>
        <authorList>
            <consortium name="The Broad Institute Genomics Platform"/>
            <person name="Cuomo C."/>
            <person name="de Hoog S."/>
            <person name="Gorbushina A."/>
            <person name="Stielow B."/>
            <person name="Teixiera M."/>
            <person name="Abouelleil A."/>
            <person name="Chapman S.B."/>
            <person name="Priest M."/>
            <person name="Young S.K."/>
            <person name="Wortman J."/>
            <person name="Nusbaum C."/>
            <person name="Birren B."/>
        </authorList>
    </citation>
    <scope>NUCLEOTIDE SEQUENCE [LARGE SCALE GENOMIC DNA]</scope>
    <source>
        <strain evidence="6 7">CBS 27337</strain>
    </source>
</reference>
<dbReference type="InterPro" id="IPR036866">
    <property type="entry name" value="RibonucZ/Hydroxyglut_hydro"/>
</dbReference>
<dbReference type="PANTHER" id="PTHR42978">
    <property type="entry name" value="QUORUM-QUENCHING LACTONASE YTNP-RELATED-RELATED"/>
    <property type="match status" value="1"/>
</dbReference>
<evidence type="ECO:0000256" key="1">
    <source>
        <dbReference type="ARBA" id="ARBA00007749"/>
    </source>
</evidence>
<proteinExistence type="inferred from homology"/>
<organism evidence="6 7">
    <name type="scientific">Phialophora macrospora</name>
    <dbReference type="NCBI Taxonomy" id="1851006"/>
    <lineage>
        <taxon>Eukaryota</taxon>
        <taxon>Fungi</taxon>
        <taxon>Dikarya</taxon>
        <taxon>Ascomycota</taxon>
        <taxon>Pezizomycotina</taxon>
        <taxon>Eurotiomycetes</taxon>
        <taxon>Chaetothyriomycetidae</taxon>
        <taxon>Chaetothyriales</taxon>
        <taxon>Herpotrichiellaceae</taxon>
        <taxon>Phialophora</taxon>
    </lineage>
</organism>
<accession>A0A0D2F3N2</accession>
<evidence type="ECO:0000313" key="6">
    <source>
        <dbReference type="EMBL" id="KIW62488.1"/>
    </source>
</evidence>
<dbReference type="PANTHER" id="PTHR42978:SF5">
    <property type="entry name" value="METALLO-BETA-LACTAMASE DOMAIN-CONTAINING PROTEIN"/>
    <property type="match status" value="1"/>
</dbReference>
<feature type="domain" description="Metallo-beta-lactamase" evidence="5">
    <location>
        <begin position="41"/>
        <end position="269"/>
    </location>
</feature>
<dbReference type="CDD" id="cd07730">
    <property type="entry name" value="metallo-hydrolase-like_MBL-fold"/>
    <property type="match status" value="1"/>
</dbReference>
<dbReference type="HOGENOM" id="CLU_030571_1_0_1"/>
<name>A0A0D2F3N2_9EURO</name>
<comment type="similarity">
    <text evidence="1">Belongs to the metallo-beta-lactamase superfamily.</text>
</comment>
<dbReference type="SUPFAM" id="SSF56281">
    <property type="entry name" value="Metallo-hydrolase/oxidoreductase"/>
    <property type="match status" value="1"/>
</dbReference>
<dbReference type="SMART" id="SM00849">
    <property type="entry name" value="Lactamase_B"/>
    <property type="match status" value="1"/>
</dbReference>
<dbReference type="InterPro" id="IPR051013">
    <property type="entry name" value="MBL_superfamily_lactonases"/>
</dbReference>
<dbReference type="GO" id="GO:0046872">
    <property type="term" value="F:metal ion binding"/>
    <property type="evidence" value="ECO:0007669"/>
    <property type="project" value="UniProtKB-KW"/>
</dbReference>
<gene>
    <name evidence="6" type="ORF">PV04_10661</name>
</gene>
<keyword evidence="3" id="KW-0378">Hydrolase</keyword>
<keyword evidence="7" id="KW-1185">Reference proteome</keyword>
<keyword evidence="4" id="KW-0862">Zinc</keyword>
<dbReference type="Gene3D" id="3.60.15.10">
    <property type="entry name" value="Ribonuclease Z/Hydroxyacylglutathione hydrolase-like"/>
    <property type="match status" value="1"/>
</dbReference>
<evidence type="ECO:0000259" key="5">
    <source>
        <dbReference type="SMART" id="SM00849"/>
    </source>
</evidence>
<dbReference type="AlphaFoldDB" id="A0A0D2F3N2"/>
<dbReference type="InterPro" id="IPR001279">
    <property type="entry name" value="Metallo-B-lactamas"/>
</dbReference>
<dbReference type="STRING" id="5601.A0A0D2F3N2"/>
<evidence type="ECO:0000313" key="7">
    <source>
        <dbReference type="Proteomes" id="UP000054266"/>
    </source>
</evidence>
<dbReference type="Proteomes" id="UP000054266">
    <property type="component" value="Unassembled WGS sequence"/>
</dbReference>
<dbReference type="GO" id="GO:0016787">
    <property type="term" value="F:hydrolase activity"/>
    <property type="evidence" value="ECO:0007669"/>
    <property type="project" value="UniProtKB-KW"/>
</dbReference>
<evidence type="ECO:0000256" key="2">
    <source>
        <dbReference type="ARBA" id="ARBA00022723"/>
    </source>
</evidence>
<evidence type="ECO:0000256" key="3">
    <source>
        <dbReference type="ARBA" id="ARBA00022801"/>
    </source>
</evidence>